<gene>
    <name evidence="1" type="ORF">HERILL_LOCUS1590</name>
</gene>
<evidence type="ECO:0000313" key="2">
    <source>
        <dbReference type="Proteomes" id="UP000594454"/>
    </source>
</evidence>
<organism evidence="1 2">
    <name type="scientific">Hermetia illucens</name>
    <name type="common">Black soldier fly</name>
    <dbReference type="NCBI Taxonomy" id="343691"/>
    <lineage>
        <taxon>Eukaryota</taxon>
        <taxon>Metazoa</taxon>
        <taxon>Ecdysozoa</taxon>
        <taxon>Arthropoda</taxon>
        <taxon>Hexapoda</taxon>
        <taxon>Insecta</taxon>
        <taxon>Pterygota</taxon>
        <taxon>Neoptera</taxon>
        <taxon>Endopterygota</taxon>
        <taxon>Diptera</taxon>
        <taxon>Brachycera</taxon>
        <taxon>Stratiomyomorpha</taxon>
        <taxon>Stratiomyidae</taxon>
        <taxon>Hermetiinae</taxon>
        <taxon>Hermetia</taxon>
    </lineage>
</organism>
<keyword evidence="2" id="KW-1185">Reference proteome</keyword>
<reference evidence="1 2" key="1">
    <citation type="submission" date="2020-11" db="EMBL/GenBank/DDBJ databases">
        <authorList>
            <person name="Wallbank WR R."/>
            <person name="Pardo Diaz C."/>
            <person name="Kozak K."/>
            <person name="Martin S."/>
            <person name="Jiggins C."/>
            <person name="Moest M."/>
            <person name="Warren A I."/>
            <person name="Generalovic N T."/>
            <person name="Byers J.R.P. K."/>
            <person name="Montejo-Kovacevich G."/>
            <person name="Yen C E."/>
        </authorList>
    </citation>
    <scope>NUCLEOTIDE SEQUENCE [LARGE SCALE GENOMIC DNA]</scope>
</reference>
<evidence type="ECO:0000313" key="1">
    <source>
        <dbReference type="EMBL" id="CAD7078317.1"/>
    </source>
</evidence>
<dbReference type="Proteomes" id="UP000594454">
    <property type="component" value="Chromosome 1"/>
</dbReference>
<name>A0A7R8UCM5_HERIL</name>
<protein>
    <submittedName>
        <fullName evidence="1">Uncharacterized protein</fullName>
    </submittedName>
</protein>
<sequence>MLRILPRHSSNPFEDNPEIDSFLPLSSEQAFTDEDADKIELTTLNEITDAVKMQLVPCFHHSDTEEEEVCDNVFVLNKIDKNITDKPKKHNCTLTEVLGTAQAANRGKRKAIFYLMKKERAMAKDF</sequence>
<accession>A0A7R8UCM5</accession>
<proteinExistence type="predicted"/>
<dbReference type="AlphaFoldDB" id="A0A7R8UCM5"/>
<dbReference type="EMBL" id="LR899009">
    <property type="protein sequence ID" value="CAD7078317.1"/>
    <property type="molecule type" value="Genomic_DNA"/>
</dbReference>
<dbReference type="InParanoid" id="A0A7R8UCM5"/>